<gene>
    <name evidence="1" type="ORF">RF819_13835</name>
</gene>
<name>A0A1T1AU97_RHOFE</name>
<dbReference type="InterPro" id="IPR011256">
    <property type="entry name" value="Reg_factor_effector_dom_sf"/>
</dbReference>
<dbReference type="RefSeq" id="WP_143541711.1">
    <property type="nucleotide sequence ID" value="NZ_MTJN01000002.1"/>
</dbReference>
<dbReference type="Proteomes" id="UP000190750">
    <property type="component" value="Unassembled WGS sequence"/>
</dbReference>
<evidence type="ECO:0000313" key="2">
    <source>
        <dbReference type="Proteomes" id="UP000190750"/>
    </source>
</evidence>
<protein>
    <recommendedName>
        <fullName evidence="3">Bacterial transcription activator effector binding domain-containing protein</fullName>
    </recommendedName>
</protein>
<sequence length="152" mass="17129">MDRKTVEPMTVLYATQELTIPEVGRYAEKYLPELMAQAKQRDLKVVGPWVFISYQLPKNGKDRYRVEFCLPIAPADNPVAGAFPIKSLGQFSCAFVPYHGGLRQLFSQGYQPLVRDMVAAKMAFTGESREVYHAWNGPNSPDNRVEIQFGVA</sequence>
<accession>A0A1T1AU97</accession>
<comment type="caution">
    <text evidence="1">The sequence shown here is derived from an EMBL/GenBank/DDBJ whole genome shotgun (WGS) entry which is preliminary data.</text>
</comment>
<dbReference type="Gene3D" id="3.20.80.10">
    <property type="entry name" value="Regulatory factor, effector binding domain"/>
    <property type="match status" value="1"/>
</dbReference>
<organism evidence="1 2">
    <name type="scientific">Rhodoferax fermentans</name>
    <dbReference type="NCBI Taxonomy" id="28066"/>
    <lineage>
        <taxon>Bacteria</taxon>
        <taxon>Pseudomonadati</taxon>
        <taxon>Pseudomonadota</taxon>
        <taxon>Betaproteobacteria</taxon>
        <taxon>Burkholderiales</taxon>
        <taxon>Comamonadaceae</taxon>
        <taxon>Rhodoferax</taxon>
    </lineage>
</organism>
<proteinExistence type="predicted"/>
<evidence type="ECO:0008006" key="3">
    <source>
        <dbReference type="Google" id="ProtNLM"/>
    </source>
</evidence>
<keyword evidence="2" id="KW-1185">Reference proteome</keyword>
<evidence type="ECO:0000313" key="1">
    <source>
        <dbReference type="EMBL" id="OOV07661.1"/>
    </source>
</evidence>
<dbReference type="AlphaFoldDB" id="A0A1T1AU97"/>
<reference evidence="1 2" key="1">
    <citation type="submission" date="2017-01" db="EMBL/GenBank/DDBJ databases">
        <title>Genome sequencing of Rhodoferax fermentans JCM 7819.</title>
        <authorList>
            <person name="Kim Y.J."/>
            <person name="Farh M.E.-A."/>
            <person name="Yang D.-C."/>
        </authorList>
    </citation>
    <scope>NUCLEOTIDE SEQUENCE [LARGE SCALE GENOMIC DNA]</scope>
    <source>
        <strain evidence="1 2">JCM 7819</strain>
    </source>
</reference>
<dbReference type="OrthoDB" id="7914880at2"/>
<dbReference type="EMBL" id="MTJN01000002">
    <property type="protein sequence ID" value="OOV07661.1"/>
    <property type="molecule type" value="Genomic_DNA"/>
</dbReference>
<dbReference type="STRING" id="28066.RF819_13835"/>